<keyword evidence="3" id="KW-0493">Microtubule</keyword>
<feature type="coiled-coil region" evidence="10">
    <location>
        <begin position="174"/>
        <end position="303"/>
    </location>
</feature>
<evidence type="ECO:0000256" key="5">
    <source>
        <dbReference type="ARBA" id="ARBA00022840"/>
    </source>
</evidence>
<keyword evidence="2" id="KW-0963">Cytoplasm</keyword>
<keyword evidence="7 9" id="KW-0505">Motor protein</keyword>
<name>A0AAV4MEZ2_9ARAC</name>
<protein>
    <submittedName>
        <fullName evidence="13">Carboxy-terminal kinesin 2</fullName>
    </submittedName>
</protein>
<dbReference type="GO" id="GO:0008017">
    <property type="term" value="F:microtubule binding"/>
    <property type="evidence" value="ECO:0007669"/>
    <property type="project" value="InterPro"/>
</dbReference>
<dbReference type="InterPro" id="IPR001752">
    <property type="entry name" value="Kinesin_motor_dom"/>
</dbReference>
<keyword evidence="5 9" id="KW-0067">ATP-binding</keyword>
<dbReference type="SUPFAM" id="SSF52540">
    <property type="entry name" value="P-loop containing nucleoside triphosphate hydrolases"/>
    <property type="match status" value="1"/>
</dbReference>
<dbReference type="Proteomes" id="UP001054837">
    <property type="component" value="Unassembled WGS sequence"/>
</dbReference>
<evidence type="ECO:0000256" key="7">
    <source>
        <dbReference type="ARBA" id="ARBA00023175"/>
    </source>
</evidence>
<feature type="domain" description="Kinesin motor" evidence="12">
    <location>
        <begin position="310"/>
        <end position="657"/>
    </location>
</feature>
<evidence type="ECO:0000313" key="14">
    <source>
        <dbReference type="Proteomes" id="UP001054837"/>
    </source>
</evidence>
<evidence type="ECO:0000256" key="1">
    <source>
        <dbReference type="ARBA" id="ARBA00004245"/>
    </source>
</evidence>
<dbReference type="GO" id="GO:0005874">
    <property type="term" value="C:microtubule"/>
    <property type="evidence" value="ECO:0007669"/>
    <property type="project" value="UniProtKB-KW"/>
</dbReference>
<feature type="region of interest" description="Disordered" evidence="11">
    <location>
        <begin position="1"/>
        <end position="82"/>
    </location>
</feature>
<dbReference type="PANTHER" id="PTHR47972:SF45">
    <property type="entry name" value="PROTEIN CLARET SEGREGATIONAL"/>
    <property type="match status" value="1"/>
</dbReference>
<gene>
    <name evidence="13" type="ORF">CDAR_437231</name>
</gene>
<dbReference type="GO" id="GO:0090307">
    <property type="term" value="P:mitotic spindle assembly"/>
    <property type="evidence" value="ECO:0007669"/>
    <property type="project" value="UniProtKB-ARBA"/>
</dbReference>
<dbReference type="SMART" id="SM00129">
    <property type="entry name" value="KISc"/>
    <property type="match status" value="1"/>
</dbReference>
<dbReference type="InterPro" id="IPR027640">
    <property type="entry name" value="Kinesin-like_fam"/>
</dbReference>
<dbReference type="PANTHER" id="PTHR47972">
    <property type="entry name" value="KINESIN-LIKE PROTEIN KLP-3"/>
    <property type="match status" value="1"/>
</dbReference>
<feature type="compositionally biased region" description="Polar residues" evidence="11">
    <location>
        <begin position="53"/>
        <end position="67"/>
    </location>
</feature>
<evidence type="ECO:0000256" key="9">
    <source>
        <dbReference type="PROSITE-ProRule" id="PRU00283"/>
    </source>
</evidence>
<feature type="binding site" evidence="9">
    <location>
        <begin position="402"/>
        <end position="409"/>
    </location>
    <ligand>
        <name>ATP</name>
        <dbReference type="ChEBI" id="CHEBI:30616"/>
    </ligand>
</feature>
<sequence>MSRIPPPSSLLRKQDEDKATFKKPVVKPMPQRMGIKRPGDSEVALSNKKLRTNKGTTLRGNGVSSENLPPHKKSAGFSEKNKRAALHPIPESTLMRGSMPVISATKPKRPAWDLKGRIQDMEEKFHTAKTVNSTLNDQLLAINQRMLALEAANSTLNKDVEIKASQSQVAFSQVSNLEKQLREKTEEFQRHLAEKDAEFFKLKEENSLLSNELTECENIKNSYQQEISVLKSSITSLTCSKSGLQAQLSATEHLVENLREEIKELTKLKLEKENENENLLKKINNLESKLIEEETTRRKLHNVIQELKGNIRVFCRMRPAIPEELKNGIQLANITTPDNKMIEISHMGDVGMNDSGKSQKKYEFSFDCVFTPSASQQEVFEEISQLVQSAIDGYNVCIFAYGQTGSGKTYTMEGPANIIDFTSSDNECDLGMIPRSVCHIFKSIRNLEPRGWKYQVEAYFLEIYNERIQDLLNVDSQNGNTKCEIIQSGTKGNGCLLSNVTMSPVSSAEEVFSLLKKARINRAVAATKCNEHSSRSHYIFQLKIYGENLMTDEKCEGILNLVDLAGSERIKESGSVGNRLTEAKAINKSLSNLGKVIMSLSKKENHIPYRDSKLTHLLANSLGGNSKTLMFVNISPDNVNLNETINSLRFATKVNQCNIGTAQKRVQ</sequence>
<evidence type="ECO:0000256" key="10">
    <source>
        <dbReference type="SAM" id="Coils"/>
    </source>
</evidence>
<dbReference type="PRINTS" id="PR00380">
    <property type="entry name" value="KINESINHEAVY"/>
</dbReference>
<dbReference type="GO" id="GO:0007018">
    <property type="term" value="P:microtubule-based movement"/>
    <property type="evidence" value="ECO:0007669"/>
    <property type="project" value="InterPro"/>
</dbReference>
<evidence type="ECO:0000256" key="2">
    <source>
        <dbReference type="ARBA" id="ARBA00022490"/>
    </source>
</evidence>
<evidence type="ECO:0000256" key="4">
    <source>
        <dbReference type="ARBA" id="ARBA00022741"/>
    </source>
</evidence>
<keyword evidence="6 10" id="KW-0175">Coiled coil</keyword>
<comment type="subcellular location">
    <subcellularLocation>
        <location evidence="1">Cytoplasm</location>
        <location evidence="1">Cytoskeleton</location>
    </subcellularLocation>
</comment>
<keyword evidence="14" id="KW-1185">Reference proteome</keyword>
<comment type="similarity">
    <text evidence="9">Belongs to the TRAFAC class myosin-kinesin ATPase superfamily. Kinesin family.</text>
</comment>
<keyword evidence="4 9" id="KW-0547">Nucleotide-binding</keyword>
<keyword evidence="8" id="KW-0206">Cytoskeleton</keyword>
<accession>A0AAV4MEZ2</accession>
<dbReference type="EMBL" id="BPLQ01000367">
    <property type="protein sequence ID" value="GIX70415.1"/>
    <property type="molecule type" value="Genomic_DNA"/>
</dbReference>
<dbReference type="Gene3D" id="3.40.850.10">
    <property type="entry name" value="Kinesin motor domain"/>
    <property type="match status" value="1"/>
</dbReference>
<evidence type="ECO:0000256" key="8">
    <source>
        <dbReference type="ARBA" id="ARBA00023212"/>
    </source>
</evidence>
<evidence type="ECO:0000256" key="11">
    <source>
        <dbReference type="SAM" id="MobiDB-lite"/>
    </source>
</evidence>
<dbReference type="PROSITE" id="PS50067">
    <property type="entry name" value="KINESIN_MOTOR_2"/>
    <property type="match status" value="1"/>
</dbReference>
<dbReference type="Pfam" id="PF00225">
    <property type="entry name" value="Kinesin"/>
    <property type="match status" value="1"/>
</dbReference>
<evidence type="ECO:0000313" key="13">
    <source>
        <dbReference type="EMBL" id="GIX70415.1"/>
    </source>
</evidence>
<dbReference type="GO" id="GO:0003777">
    <property type="term" value="F:microtubule motor activity"/>
    <property type="evidence" value="ECO:0007669"/>
    <property type="project" value="InterPro"/>
</dbReference>
<dbReference type="CDD" id="cd01366">
    <property type="entry name" value="KISc_C_terminal"/>
    <property type="match status" value="1"/>
</dbReference>
<reference evidence="13 14" key="1">
    <citation type="submission" date="2021-06" db="EMBL/GenBank/DDBJ databases">
        <title>Caerostris darwini draft genome.</title>
        <authorList>
            <person name="Kono N."/>
            <person name="Arakawa K."/>
        </authorList>
    </citation>
    <scope>NUCLEOTIDE SEQUENCE [LARGE SCALE GENOMIC DNA]</scope>
</reference>
<dbReference type="GO" id="GO:0005524">
    <property type="term" value="F:ATP binding"/>
    <property type="evidence" value="ECO:0007669"/>
    <property type="project" value="UniProtKB-UniRule"/>
</dbReference>
<comment type="caution">
    <text evidence="13">The sequence shown here is derived from an EMBL/GenBank/DDBJ whole genome shotgun (WGS) entry which is preliminary data.</text>
</comment>
<organism evidence="13 14">
    <name type="scientific">Caerostris darwini</name>
    <dbReference type="NCBI Taxonomy" id="1538125"/>
    <lineage>
        <taxon>Eukaryota</taxon>
        <taxon>Metazoa</taxon>
        <taxon>Ecdysozoa</taxon>
        <taxon>Arthropoda</taxon>
        <taxon>Chelicerata</taxon>
        <taxon>Arachnida</taxon>
        <taxon>Araneae</taxon>
        <taxon>Araneomorphae</taxon>
        <taxon>Entelegynae</taxon>
        <taxon>Araneoidea</taxon>
        <taxon>Araneidae</taxon>
        <taxon>Caerostris</taxon>
    </lineage>
</organism>
<proteinExistence type="inferred from homology"/>
<dbReference type="FunFam" id="3.40.850.10:FF:000065">
    <property type="entry name" value="Kinesin-like protein"/>
    <property type="match status" value="1"/>
</dbReference>
<dbReference type="InterPro" id="IPR036961">
    <property type="entry name" value="Kinesin_motor_dom_sf"/>
</dbReference>
<dbReference type="AlphaFoldDB" id="A0AAV4MEZ2"/>
<evidence type="ECO:0000259" key="12">
    <source>
        <dbReference type="PROSITE" id="PS50067"/>
    </source>
</evidence>
<evidence type="ECO:0000256" key="3">
    <source>
        <dbReference type="ARBA" id="ARBA00022701"/>
    </source>
</evidence>
<evidence type="ECO:0000256" key="6">
    <source>
        <dbReference type="ARBA" id="ARBA00023054"/>
    </source>
</evidence>
<dbReference type="InterPro" id="IPR027417">
    <property type="entry name" value="P-loop_NTPase"/>
</dbReference>